<dbReference type="Proteomes" id="UP001176941">
    <property type="component" value="Chromosome 20"/>
</dbReference>
<gene>
    <name evidence="2" type="ORF">MRATA1EN1_LOCUS10775</name>
</gene>
<name>A0ABN8YJQ3_RANTA</name>
<feature type="region of interest" description="Disordered" evidence="1">
    <location>
        <begin position="63"/>
        <end position="85"/>
    </location>
</feature>
<evidence type="ECO:0000313" key="3">
    <source>
        <dbReference type="Proteomes" id="UP001176941"/>
    </source>
</evidence>
<accession>A0ABN8YJQ3</accession>
<evidence type="ECO:0000313" key="2">
    <source>
        <dbReference type="EMBL" id="CAI9161813.1"/>
    </source>
</evidence>
<keyword evidence="3" id="KW-1185">Reference proteome</keyword>
<organism evidence="2 3">
    <name type="scientific">Rangifer tarandus platyrhynchus</name>
    <name type="common">Svalbard reindeer</name>
    <dbReference type="NCBI Taxonomy" id="3082113"/>
    <lineage>
        <taxon>Eukaryota</taxon>
        <taxon>Metazoa</taxon>
        <taxon>Chordata</taxon>
        <taxon>Craniata</taxon>
        <taxon>Vertebrata</taxon>
        <taxon>Euteleostomi</taxon>
        <taxon>Mammalia</taxon>
        <taxon>Eutheria</taxon>
        <taxon>Laurasiatheria</taxon>
        <taxon>Artiodactyla</taxon>
        <taxon>Ruminantia</taxon>
        <taxon>Pecora</taxon>
        <taxon>Cervidae</taxon>
        <taxon>Odocoileinae</taxon>
        <taxon>Rangifer</taxon>
    </lineage>
</organism>
<proteinExistence type="predicted"/>
<reference evidence="2" key="1">
    <citation type="submission" date="2023-04" db="EMBL/GenBank/DDBJ databases">
        <authorList>
            <consortium name="ELIXIR-Norway"/>
        </authorList>
    </citation>
    <scope>NUCLEOTIDE SEQUENCE [LARGE SCALE GENOMIC DNA]</scope>
</reference>
<feature type="compositionally biased region" description="Pro residues" evidence="1">
    <location>
        <begin position="72"/>
        <end position="83"/>
    </location>
</feature>
<sequence length="105" mass="10953">MVAVVGCHAFCDVVVGYRRCWRREQISRLREGPILGRGGGLLGAPGSGPEGAHWPGAACAELSSTRGGARAPRPPQPPAPALPAPLRLGGRVTWLARRGLRARAG</sequence>
<dbReference type="EMBL" id="OX459956">
    <property type="protein sequence ID" value="CAI9161813.1"/>
    <property type="molecule type" value="Genomic_DNA"/>
</dbReference>
<evidence type="ECO:0000256" key="1">
    <source>
        <dbReference type="SAM" id="MobiDB-lite"/>
    </source>
</evidence>
<protein>
    <submittedName>
        <fullName evidence="2">Uncharacterized protein</fullName>
    </submittedName>
</protein>